<evidence type="ECO:0000256" key="7">
    <source>
        <dbReference type="SAM" id="SignalP"/>
    </source>
</evidence>
<comment type="similarity">
    <text evidence="1">Belongs to the bacterial solute-binding protein ModA family.</text>
</comment>
<dbReference type="Proteomes" id="UP000006765">
    <property type="component" value="Unassembled WGS sequence"/>
</dbReference>
<keyword evidence="4 7" id="KW-0732">Signal</keyword>
<dbReference type="GO" id="GO:0030973">
    <property type="term" value="F:molybdate ion binding"/>
    <property type="evidence" value="ECO:0007669"/>
    <property type="project" value="TreeGrafter"/>
</dbReference>
<dbReference type="EMBL" id="AMGO01000052">
    <property type="protein sequence ID" value="EKE43566.1"/>
    <property type="molecule type" value="Genomic_DNA"/>
</dbReference>
<gene>
    <name evidence="8" type="ORF">OCGS_2298</name>
</gene>
<feature type="binding site" evidence="6">
    <location>
        <position position="140"/>
    </location>
    <ligand>
        <name>molybdate</name>
        <dbReference type="ChEBI" id="CHEBI:36264"/>
    </ligand>
</feature>
<keyword evidence="2 6" id="KW-0500">Molybdenum</keyword>
<comment type="caution">
    <text evidence="8">The sequence shown here is derived from an EMBL/GenBank/DDBJ whole genome shotgun (WGS) entry which is preliminary data.</text>
</comment>
<keyword evidence="3 6" id="KW-0479">Metal-binding</keyword>
<dbReference type="GO" id="GO:1901359">
    <property type="term" value="F:tungstate binding"/>
    <property type="evidence" value="ECO:0007669"/>
    <property type="project" value="UniProtKB-ARBA"/>
</dbReference>
<proteinExistence type="inferred from homology"/>
<dbReference type="STRING" id="1231392.OCGS_2298"/>
<dbReference type="Pfam" id="PF13531">
    <property type="entry name" value="SBP_bac_11"/>
    <property type="match status" value="1"/>
</dbReference>
<evidence type="ECO:0000256" key="4">
    <source>
        <dbReference type="ARBA" id="ARBA00022729"/>
    </source>
</evidence>
<dbReference type="GO" id="GO:0030288">
    <property type="term" value="C:outer membrane-bounded periplasmic space"/>
    <property type="evidence" value="ECO:0007669"/>
    <property type="project" value="TreeGrafter"/>
</dbReference>
<evidence type="ECO:0000313" key="9">
    <source>
        <dbReference type="Proteomes" id="UP000006765"/>
    </source>
</evidence>
<keyword evidence="9" id="KW-1185">Reference proteome</keyword>
<protein>
    <submittedName>
        <fullName evidence="8">Putative molybdate-binding periplasmic ABC transporter protein</fullName>
    </submittedName>
</protein>
<accession>K2GLE6</accession>
<name>K2GLE6_9RHOB</name>
<evidence type="ECO:0000256" key="5">
    <source>
        <dbReference type="ARBA" id="ARBA00062515"/>
    </source>
</evidence>
<organism evidence="8 9">
    <name type="scientific">Oceaniovalibus guishaninsula JLT2003</name>
    <dbReference type="NCBI Taxonomy" id="1231392"/>
    <lineage>
        <taxon>Bacteria</taxon>
        <taxon>Pseudomonadati</taxon>
        <taxon>Pseudomonadota</taxon>
        <taxon>Alphaproteobacteria</taxon>
        <taxon>Rhodobacterales</taxon>
        <taxon>Roseobacteraceae</taxon>
        <taxon>Oceaniovalibus</taxon>
    </lineage>
</organism>
<dbReference type="AlphaFoldDB" id="K2GLE6"/>
<feature type="binding site" evidence="6">
    <location>
        <position position="55"/>
    </location>
    <ligand>
        <name>molybdate</name>
        <dbReference type="ChEBI" id="CHEBI:36264"/>
    </ligand>
</feature>
<dbReference type="SUPFAM" id="SSF53850">
    <property type="entry name" value="Periplasmic binding protein-like II"/>
    <property type="match status" value="1"/>
</dbReference>
<dbReference type="RefSeq" id="WP_007427450.1">
    <property type="nucleotide sequence ID" value="NZ_AMGO01000052.1"/>
</dbReference>
<feature type="binding site" evidence="6">
    <location>
        <position position="28"/>
    </location>
    <ligand>
        <name>molybdate</name>
        <dbReference type="ChEBI" id="CHEBI:36264"/>
    </ligand>
</feature>
<dbReference type="Gene3D" id="3.40.190.10">
    <property type="entry name" value="Periplasmic binding protein-like II"/>
    <property type="match status" value="2"/>
</dbReference>
<dbReference type="NCBIfam" id="TIGR01256">
    <property type="entry name" value="modA"/>
    <property type="match status" value="1"/>
</dbReference>
<evidence type="ECO:0000256" key="2">
    <source>
        <dbReference type="ARBA" id="ARBA00022505"/>
    </source>
</evidence>
<dbReference type="OrthoDB" id="9785015at2"/>
<feature type="signal peptide" evidence="7">
    <location>
        <begin position="1"/>
        <end position="17"/>
    </location>
</feature>
<dbReference type="PANTHER" id="PTHR30632">
    <property type="entry name" value="MOLYBDATE-BINDING PERIPLASMIC PROTEIN"/>
    <property type="match status" value="1"/>
</dbReference>
<evidence type="ECO:0000313" key="8">
    <source>
        <dbReference type="EMBL" id="EKE43566.1"/>
    </source>
</evidence>
<feature type="chain" id="PRO_5003858144" evidence="7">
    <location>
        <begin position="18"/>
        <end position="249"/>
    </location>
</feature>
<dbReference type="GO" id="GO:0015689">
    <property type="term" value="P:molybdate ion transport"/>
    <property type="evidence" value="ECO:0007669"/>
    <property type="project" value="InterPro"/>
</dbReference>
<comment type="subunit">
    <text evidence="5">The complex is composed of two ATP-binding proteins (ModC), two transmembrane proteins (ModB) and a solute-binding protein (ModA).</text>
</comment>
<dbReference type="PATRIC" id="fig|1231392.3.peg.2310"/>
<reference evidence="8 9" key="1">
    <citation type="journal article" date="2012" name="J. Bacteriol.">
        <title>Draft Genome Sequence of Oceaniovalibus guishaninsula JLT2003T.</title>
        <authorList>
            <person name="Tang K."/>
            <person name="Liu K."/>
            <person name="Jiao N."/>
        </authorList>
    </citation>
    <scope>NUCLEOTIDE SEQUENCE [LARGE SCALE GENOMIC DNA]</scope>
    <source>
        <strain evidence="8 9">JLT2003</strain>
    </source>
</reference>
<feature type="binding site" evidence="6">
    <location>
        <position position="185"/>
    </location>
    <ligand>
        <name>molybdate</name>
        <dbReference type="ChEBI" id="CHEBI:36264"/>
    </ligand>
</feature>
<evidence type="ECO:0000256" key="6">
    <source>
        <dbReference type="PIRSR" id="PIRSR004846-1"/>
    </source>
</evidence>
<evidence type="ECO:0000256" key="3">
    <source>
        <dbReference type="ARBA" id="ARBA00022723"/>
    </source>
</evidence>
<dbReference type="InterPro" id="IPR050682">
    <property type="entry name" value="ModA/WtpA"/>
</dbReference>
<dbReference type="GO" id="GO:0046872">
    <property type="term" value="F:metal ion binding"/>
    <property type="evidence" value="ECO:0007669"/>
    <property type="project" value="UniProtKB-KW"/>
</dbReference>
<dbReference type="InterPro" id="IPR005950">
    <property type="entry name" value="ModA"/>
</dbReference>
<dbReference type="FunFam" id="3.40.190.10:FF:000035">
    <property type="entry name" value="Molybdate ABC transporter substrate-binding protein"/>
    <property type="match status" value="1"/>
</dbReference>
<feature type="binding site" evidence="6">
    <location>
        <position position="167"/>
    </location>
    <ligand>
        <name>molybdate</name>
        <dbReference type="ChEBI" id="CHEBI:36264"/>
    </ligand>
</feature>
<dbReference type="PANTHER" id="PTHR30632:SF17">
    <property type="entry name" value="MOLYBDATE-BINDING PROTEIN MODA"/>
    <property type="match status" value="1"/>
</dbReference>
<dbReference type="eggNOG" id="COG0725">
    <property type="taxonomic scope" value="Bacteria"/>
</dbReference>
<dbReference type="PIRSF" id="PIRSF004846">
    <property type="entry name" value="ModA"/>
    <property type="match status" value="1"/>
</dbReference>
<sequence>MLRLAALVCLLSGPALAQDGPTIFAAASLKTALDEIGAEWSAQTGRDVAISYGGSSALARQILQGAPADVFISANVEWMDAVEGSIEGDSRRDLLGNRLVLIAPAGGDAAPVNLVPGVDLAGLLGDEGRMAMAQVDAVPAGLYGRAALDWLGAWDAVAPRVAHADNVRGALAFVALGEAPLGIVYATDAVAEPRVTVLGTFPAESHAPIVYPAGALSDDAQALDFLDYLSGDAAASVFGANGFTVLPRE</sequence>
<evidence type="ECO:0000256" key="1">
    <source>
        <dbReference type="ARBA" id="ARBA00009175"/>
    </source>
</evidence>